<name>D7T016_VITVI</name>
<keyword evidence="6" id="KW-0833">Ubl conjugation pathway</keyword>
<dbReference type="InterPro" id="IPR013083">
    <property type="entry name" value="Znf_RING/FYVE/PHD"/>
</dbReference>
<dbReference type="CDD" id="cd16667">
    <property type="entry name" value="RING-H2_RNF126-like"/>
    <property type="match status" value="1"/>
</dbReference>
<dbReference type="Proteomes" id="UP000009183">
    <property type="component" value="Chromosome 12"/>
</dbReference>
<evidence type="ECO:0000256" key="7">
    <source>
        <dbReference type="ARBA" id="ARBA00022833"/>
    </source>
</evidence>
<keyword evidence="12" id="KW-1185">Reference proteome</keyword>
<dbReference type="GO" id="GO:0061630">
    <property type="term" value="F:ubiquitin protein ligase activity"/>
    <property type="evidence" value="ECO:0000318"/>
    <property type="project" value="GO_Central"/>
</dbReference>
<dbReference type="EC" id="2.3.2.27" evidence="2"/>
<dbReference type="HOGENOM" id="CLU_607509_0_0_1"/>
<protein>
    <recommendedName>
        <fullName evidence="2">RING-type E3 ubiquitin transferase</fullName>
        <ecNumber evidence="2">2.3.2.27</ecNumber>
    </recommendedName>
</protein>
<dbReference type="PROSITE" id="PS50089">
    <property type="entry name" value="ZF_RING_2"/>
    <property type="match status" value="1"/>
</dbReference>
<evidence type="ECO:0000256" key="5">
    <source>
        <dbReference type="ARBA" id="ARBA00022771"/>
    </source>
</evidence>
<evidence type="ECO:0000256" key="1">
    <source>
        <dbReference type="ARBA" id="ARBA00000900"/>
    </source>
</evidence>
<evidence type="ECO:0000256" key="2">
    <source>
        <dbReference type="ARBA" id="ARBA00012483"/>
    </source>
</evidence>
<dbReference type="SUPFAM" id="SSF57850">
    <property type="entry name" value="RING/U-box"/>
    <property type="match status" value="1"/>
</dbReference>
<dbReference type="PANTHER" id="PTHR15710:SF18">
    <property type="entry name" value="RING-TYPE E3 UBIQUITIN TRANSFERASE"/>
    <property type="match status" value="1"/>
</dbReference>
<dbReference type="PANTHER" id="PTHR15710">
    <property type="entry name" value="E3 UBIQUITIN-PROTEIN LIGASE PRAJA"/>
    <property type="match status" value="1"/>
</dbReference>
<dbReference type="InterPro" id="IPR001841">
    <property type="entry name" value="Znf_RING"/>
</dbReference>
<dbReference type="Gene3D" id="3.30.40.10">
    <property type="entry name" value="Zinc/RING finger domain, C3HC4 (zinc finger)"/>
    <property type="match status" value="1"/>
</dbReference>
<dbReference type="ExpressionAtlas" id="D7T016">
    <property type="expression patterns" value="baseline"/>
</dbReference>
<evidence type="ECO:0000313" key="12">
    <source>
        <dbReference type="Proteomes" id="UP000009183"/>
    </source>
</evidence>
<dbReference type="AlphaFoldDB" id="D7T016"/>
<reference evidence="12" key="1">
    <citation type="journal article" date="2007" name="Nature">
        <title>The grapevine genome sequence suggests ancestral hexaploidization in major angiosperm phyla.</title>
        <authorList>
            <consortium name="The French-Italian Public Consortium for Grapevine Genome Characterization."/>
            <person name="Jaillon O."/>
            <person name="Aury J.-M."/>
            <person name="Noel B."/>
            <person name="Policriti A."/>
            <person name="Clepet C."/>
            <person name="Casagrande A."/>
            <person name="Choisne N."/>
            <person name="Aubourg S."/>
            <person name="Vitulo N."/>
            <person name="Jubin C."/>
            <person name="Vezzi A."/>
            <person name="Legeai F."/>
            <person name="Hugueney P."/>
            <person name="Dasilva C."/>
            <person name="Horner D."/>
            <person name="Mica E."/>
            <person name="Jublot D."/>
            <person name="Poulain J."/>
            <person name="Bruyere C."/>
            <person name="Billault A."/>
            <person name="Segurens B."/>
            <person name="Gouyvenoux M."/>
            <person name="Ugarte E."/>
            <person name="Cattonaro F."/>
            <person name="Anthouard V."/>
            <person name="Vico V."/>
            <person name="Del Fabbro C."/>
            <person name="Alaux M."/>
            <person name="Di Gaspero G."/>
            <person name="Dumas V."/>
            <person name="Felice N."/>
            <person name="Paillard S."/>
            <person name="Juman I."/>
            <person name="Moroldo M."/>
            <person name="Scalabrin S."/>
            <person name="Canaguier A."/>
            <person name="Le Clainche I."/>
            <person name="Malacrida G."/>
            <person name="Durand E."/>
            <person name="Pesole G."/>
            <person name="Laucou V."/>
            <person name="Chatelet P."/>
            <person name="Merdinoglu D."/>
            <person name="Delledonne M."/>
            <person name="Pezzotti M."/>
            <person name="Lecharny A."/>
            <person name="Scarpelli C."/>
            <person name="Artiguenave F."/>
            <person name="Pe M.E."/>
            <person name="Valle G."/>
            <person name="Morgante M."/>
            <person name="Caboche M."/>
            <person name="Adam-Blondon A.-F."/>
            <person name="Weissenbach J."/>
            <person name="Quetier F."/>
            <person name="Wincker P."/>
        </authorList>
    </citation>
    <scope>NUCLEOTIDE SEQUENCE [LARGE SCALE GENOMIC DNA]</scope>
    <source>
        <strain evidence="12">cv. Pinot noir / PN40024</strain>
    </source>
</reference>
<dbReference type="eggNOG" id="KOG0800">
    <property type="taxonomic scope" value="Eukaryota"/>
</dbReference>
<dbReference type="SMART" id="SM00184">
    <property type="entry name" value="RING"/>
    <property type="match status" value="1"/>
</dbReference>
<dbReference type="STRING" id="29760.D7T016"/>
<feature type="region of interest" description="Disordered" evidence="9">
    <location>
        <begin position="163"/>
        <end position="182"/>
    </location>
</feature>
<keyword evidence="5 8" id="KW-0863">Zinc-finger</keyword>
<evidence type="ECO:0000256" key="3">
    <source>
        <dbReference type="ARBA" id="ARBA00022679"/>
    </source>
</evidence>
<comment type="catalytic activity">
    <reaction evidence="1">
        <text>S-ubiquitinyl-[E2 ubiquitin-conjugating enzyme]-L-cysteine + [acceptor protein]-L-lysine = [E2 ubiquitin-conjugating enzyme]-L-cysteine + N(6)-ubiquitinyl-[acceptor protein]-L-lysine.</text>
        <dbReference type="EC" id="2.3.2.27"/>
    </reaction>
</comment>
<dbReference type="FunFam" id="3.30.40.10:FF:000022">
    <property type="entry name" value="E3 ubiquitin-protein ligase RING1-like"/>
    <property type="match status" value="1"/>
</dbReference>
<proteinExistence type="predicted"/>
<organism evidence="11 12">
    <name type="scientific">Vitis vinifera</name>
    <name type="common">Grape</name>
    <dbReference type="NCBI Taxonomy" id="29760"/>
    <lineage>
        <taxon>Eukaryota</taxon>
        <taxon>Viridiplantae</taxon>
        <taxon>Streptophyta</taxon>
        <taxon>Embryophyta</taxon>
        <taxon>Tracheophyta</taxon>
        <taxon>Spermatophyta</taxon>
        <taxon>Magnoliopsida</taxon>
        <taxon>eudicotyledons</taxon>
        <taxon>Gunneridae</taxon>
        <taxon>Pentapetalae</taxon>
        <taxon>rosids</taxon>
        <taxon>Vitales</taxon>
        <taxon>Vitaceae</taxon>
        <taxon>Viteae</taxon>
        <taxon>Vitis</taxon>
    </lineage>
</organism>
<accession>D7T016</accession>
<sequence>MSLDRRPRIIVHHGTRRMRSYHYYWCQHCQRTVRIASGILSEILLCPFCSCRLQYEFHAPRLRLVPTFTGLGVLAAELLEDVDVSLLPRRRQNTDLNGVLWGSEMRIPSINVPSGVGRHLLTPPRPGRPVAAPENVAVPRLDGSNFAIRDVLNEEMEELTHNEVTGENTQDDRPGPPPAAPSAIEALPSVRLTPTHLRNDPCCPVCKEEYRAGEEVREMPCNHLYHSDCIVPWLRIHNSCPVCRYELQASPNPHAVHNTRAENFDVEEVTNRLVWPWNQWFSMWPFRSLPNWRYPDGLDFHYNRRGGETQNHAFFFLIFLKIMKDFKFLCKQNPLYLLTNNELKCAVSCSWHLVAFLAHSIACICMLQQHSPCGEAAYNISFMIELFLRQVSIYIQYMLISRLLWWKDVEDSQLGFIRGQCTVLEAPNYPEVFFLLSFKVFNIKKKKKNVV</sequence>
<keyword evidence="7" id="KW-0862">Zinc</keyword>
<dbReference type="Pfam" id="PF13639">
    <property type="entry name" value="zf-RING_2"/>
    <property type="match status" value="1"/>
</dbReference>
<keyword evidence="3" id="KW-0808">Transferase</keyword>
<evidence type="ECO:0000259" key="10">
    <source>
        <dbReference type="PROSITE" id="PS50089"/>
    </source>
</evidence>
<evidence type="ECO:0000256" key="9">
    <source>
        <dbReference type="SAM" id="MobiDB-lite"/>
    </source>
</evidence>
<keyword evidence="4" id="KW-0479">Metal-binding</keyword>
<evidence type="ECO:0000256" key="4">
    <source>
        <dbReference type="ARBA" id="ARBA00022723"/>
    </source>
</evidence>
<evidence type="ECO:0000256" key="6">
    <source>
        <dbReference type="ARBA" id="ARBA00022786"/>
    </source>
</evidence>
<dbReference type="PaxDb" id="29760-VIT_12s0034g01390.t01"/>
<dbReference type="GO" id="GO:0006511">
    <property type="term" value="P:ubiquitin-dependent protein catabolic process"/>
    <property type="evidence" value="ECO:0000318"/>
    <property type="project" value="GO_Central"/>
</dbReference>
<dbReference type="InParanoid" id="D7T016"/>
<feature type="domain" description="RING-type" evidence="10">
    <location>
        <begin position="203"/>
        <end position="244"/>
    </location>
</feature>
<dbReference type="EMBL" id="FN595497">
    <property type="protein sequence ID" value="CBI23845.3"/>
    <property type="molecule type" value="Genomic_DNA"/>
</dbReference>
<dbReference type="GO" id="GO:0008270">
    <property type="term" value="F:zinc ion binding"/>
    <property type="evidence" value="ECO:0007669"/>
    <property type="project" value="UniProtKB-KW"/>
</dbReference>
<evidence type="ECO:0000313" key="11">
    <source>
        <dbReference type="EMBL" id="CBI23845.3"/>
    </source>
</evidence>
<evidence type="ECO:0000256" key="8">
    <source>
        <dbReference type="PROSITE-ProRule" id="PRU00175"/>
    </source>
</evidence>
<gene>
    <name evidence="11" type="ordered locus">VIT_12s0034g01390</name>
</gene>